<feature type="domain" description="BESS" evidence="3">
    <location>
        <begin position="21"/>
        <end position="60"/>
    </location>
</feature>
<comment type="caution">
    <text evidence="4">The sequence shown here is derived from an EMBL/GenBank/DDBJ whole genome shotgun (WGS) entry which is preliminary data.</text>
</comment>
<evidence type="ECO:0000256" key="1">
    <source>
        <dbReference type="PROSITE-ProRule" id="PRU00371"/>
    </source>
</evidence>
<evidence type="ECO:0000259" key="3">
    <source>
        <dbReference type="PROSITE" id="PS51031"/>
    </source>
</evidence>
<dbReference type="Proteomes" id="UP001187531">
    <property type="component" value="Unassembled WGS sequence"/>
</dbReference>
<evidence type="ECO:0000313" key="4">
    <source>
        <dbReference type="EMBL" id="KAK2704200.1"/>
    </source>
</evidence>
<comment type="subcellular location">
    <subcellularLocation>
        <location evidence="1">Nucleus</location>
    </subcellularLocation>
</comment>
<organism evidence="4 5">
    <name type="scientific">Artemia franciscana</name>
    <name type="common">Brine shrimp</name>
    <name type="synonym">Artemia sanfranciscana</name>
    <dbReference type="NCBI Taxonomy" id="6661"/>
    <lineage>
        <taxon>Eukaryota</taxon>
        <taxon>Metazoa</taxon>
        <taxon>Ecdysozoa</taxon>
        <taxon>Arthropoda</taxon>
        <taxon>Crustacea</taxon>
        <taxon>Branchiopoda</taxon>
        <taxon>Anostraca</taxon>
        <taxon>Artemiidae</taxon>
        <taxon>Artemia</taxon>
    </lineage>
</organism>
<sequence length="132" mass="15515">MVTIPDQNLLERGSDFKAGNEDHNTFFGRMIAYRLRLLNPEHSQKARNAILDILDEAEEKQKEDDKKMKDQETQTQEELAREEGKVRVTSKSYVRHEHNQTWEKIQIEVQASEAYEVNVSEMINKENPNLEK</sequence>
<proteinExistence type="predicted"/>
<dbReference type="EMBL" id="JAVRJZ010000029">
    <property type="protein sequence ID" value="KAK2704200.1"/>
    <property type="molecule type" value="Genomic_DNA"/>
</dbReference>
<dbReference type="InterPro" id="IPR004210">
    <property type="entry name" value="BESS_motif"/>
</dbReference>
<name>A0AA88H3Y2_ARTSF</name>
<evidence type="ECO:0000313" key="5">
    <source>
        <dbReference type="Proteomes" id="UP001187531"/>
    </source>
</evidence>
<reference evidence="4" key="1">
    <citation type="submission" date="2023-07" db="EMBL/GenBank/DDBJ databases">
        <title>Chromosome-level genome assembly of Artemia franciscana.</title>
        <authorList>
            <person name="Jo E."/>
        </authorList>
    </citation>
    <scope>NUCLEOTIDE SEQUENCE</scope>
    <source>
        <tissue evidence="4">Whole body</tissue>
    </source>
</reference>
<accession>A0AA88H3Y2</accession>
<dbReference type="GO" id="GO:0003677">
    <property type="term" value="F:DNA binding"/>
    <property type="evidence" value="ECO:0007669"/>
    <property type="project" value="InterPro"/>
</dbReference>
<gene>
    <name evidence="4" type="ORF">QYM36_017498</name>
</gene>
<keyword evidence="5" id="KW-1185">Reference proteome</keyword>
<keyword evidence="1" id="KW-0539">Nucleus</keyword>
<dbReference type="GO" id="GO:0005634">
    <property type="term" value="C:nucleus"/>
    <property type="evidence" value="ECO:0007669"/>
    <property type="project" value="UniProtKB-SubCell"/>
</dbReference>
<feature type="region of interest" description="Disordered" evidence="2">
    <location>
        <begin position="59"/>
        <end position="85"/>
    </location>
</feature>
<dbReference type="AlphaFoldDB" id="A0AA88H3Y2"/>
<dbReference type="PROSITE" id="PS51031">
    <property type="entry name" value="BESS"/>
    <property type="match status" value="1"/>
</dbReference>
<protein>
    <recommendedName>
        <fullName evidence="3">BESS domain-containing protein</fullName>
    </recommendedName>
</protein>
<evidence type="ECO:0000256" key="2">
    <source>
        <dbReference type="SAM" id="MobiDB-lite"/>
    </source>
</evidence>